<dbReference type="AlphaFoldDB" id="A0A8D2LUM2"/>
<dbReference type="Proteomes" id="UP000694545">
    <property type="component" value="Unplaced"/>
</dbReference>
<evidence type="ECO:0000256" key="1">
    <source>
        <dbReference type="ARBA" id="ARBA00038125"/>
    </source>
</evidence>
<reference evidence="3" key="1">
    <citation type="submission" date="2025-08" db="UniProtKB">
        <authorList>
            <consortium name="Ensembl"/>
        </authorList>
    </citation>
    <scope>IDENTIFICATION</scope>
</reference>
<dbReference type="Ensembl" id="ENSVKKT00000027409.1">
    <property type="protein sequence ID" value="ENSVKKP00000026753.1"/>
    <property type="gene ID" value="ENSVKKG00000017445.1"/>
</dbReference>
<evidence type="ECO:0000313" key="3">
    <source>
        <dbReference type="Ensembl" id="ENSVKKP00000026753.1"/>
    </source>
</evidence>
<organism evidence="3 4">
    <name type="scientific">Varanus komodoensis</name>
    <name type="common">Komodo dragon</name>
    <dbReference type="NCBI Taxonomy" id="61221"/>
    <lineage>
        <taxon>Eukaryota</taxon>
        <taxon>Metazoa</taxon>
        <taxon>Chordata</taxon>
        <taxon>Craniata</taxon>
        <taxon>Vertebrata</taxon>
        <taxon>Euteleostomi</taxon>
        <taxon>Lepidosauria</taxon>
        <taxon>Squamata</taxon>
        <taxon>Bifurcata</taxon>
        <taxon>Unidentata</taxon>
        <taxon>Episquamata</taxon>
        <taxon>Toxicofera</taxon>
        <taxon>Anguimorpha</taxon>
        <taxon>Paleoanguimorpha</taxon>
        <taxon>Varanoidea</taxon>
        <taxon>Varanidae</taxon>
        <taxon>Varanus</taxon>
    </lineage>
</organism>
<accession>A0A8D2LUM2</accession>
<name>A0A8D2LUM2_VARKO</name>
<comment type="similarity">
    <text evidence="1">Belongs to the FAM89 family.</text>
</comment>
<proteinExistence type="inferred from homology"/>
<dbReference type="PANTHER" id="PTHR46949:SF3">
    <property type="entry name" value="PROTEIN FAM89A"/>
    <property type="match status" value="1"/>
</dbReference>
<evidence type="ECO:0000313" key="4">
    <source>
        <dbReference type="Proteomes" id="UP000694545"/>
    </source>
</evidence>
<sequence length="80" mass="8665">MSLLCQLYSLYESIQEYKGACQAVSSADCAYALENDHQCLIGTLSAFLPCTEEKEALLLCSPFISGILSTQVTHCVNVAL</sequence>
<protein>
    <recommendedName>
        <fullName evidence="2">Protein FAM89A</fullName>
    </recommendedName>
</protein>
<reference evidence="3" key="2">
    <citation type="submission" date="2025-09" db="UniProtKB">
        <authorList>
            <consortium name="Ensembl"/>
        </authorList>
    </citation>
    <scope>IDENTIFICATION</scope>
</reference>
<evidence type="ECO:0000256" key="2">
    <source>
        <dbReference type="ARBA" id="ARBA00049748"/>
    </source>
</evidence>
<keyword evidence="4" id="KW-1185">Reference proteome</keyword>
<dbReference type="PANTHER" id="PTHR46949">
    <property type="entry name" value="LEUCINE REPEAT ADAPTER PROTEIN 25"/>
    <property type="match status" value="1"/>
</dbReference>